<proteinExistence type="predicted"/>
<protein>
    <submittedName>
        <fullName evidence="1">Uncharacterized protein</fullName>
    </submittedName>
</protein>
<reference evidence="1 2" key="1">
    <citation type="submission" date="2015-07" db="EMBL/GenBank/DDBJ databases">
        <title>The genome of Pseudoloma neurophilia, a relevant intracellular parasite of the zebrafish.</title>
        <authorList>
            <person name="Ndikumana S."/>
            <person name="Pelin A."/>
            <person name="Sanders J."/>
            <person name="Corradi N."/>
        </authorList>
    </citation>
    <scope>NUCLEOTIDE SEQUENCE [LARGE SCALE GENOMIC DNA]</scope>
    <source>
        <strain evidence="1 2">MK1</strain>
    </source>
</reference>
<name>A0A0R0M0C9_9MICR</name>
<accession>A0A0R0M0C9</accession>
<evidence type="ECO:0000313" key="1">
    <source>
        <dbReference type="EMBL" id="KRH93070.1"/>
    </source>
</evidence>
<gene>
    <name evidence="1" type="ORF">M153_15780001401</name>
</gene>
<dbReference type="VEuPathDB" id="MicrosporidiaDB:M153_15780001401"/>
<organism evidence="1 2">
    <name type="scientific">Pseudoloma neurophilia</name>
    <dbReference type="NCBI Taxonomy" id="146866"/>
    <lineage>
        <taxon>Eukaryota</taxon>
        <taxon>Fungi</taxon>
        <taxon>Fungi incertae sedis</taxon>
        <taxon>Microsporidia</taxon>
        <taxon>Pseudoloma</taxon>
    </lineage>
</organism>
<dbReference type="EMBL" id="LGUB01000504">
    <property type="protein sequence ID" value="KRH93070.1"/>
    <property type="molecule type" value="Genomic_DNA"/>
</dbReference>
<evidence type="ECO:0000313" key="2">
    <source>
        <dbReference type="Proteomes" id="UP000051530"/>
    </source>
</evidence>
<keyword evidence="2" id="KW-1185">Reference proteome</keyword>
<dbReference type="Proteomes" id="UP000051530">
    <property type="component" value="Unassembled WGS sequence"/>
</dbReference>
<dbReference type="AlphaFoldDB" id="A0A0R0M0C9"/>
<comment type="caution">
    <text evidence="1">The sequence shown here is derived from an EMBL/GenBank/DDBJ whole genome shotgun (WGS) entry which is preliminary data.</text>
</comment>
<sequence>MIHFKTIFYENTLNYWNLSFIISKLVFSNFSASKGNMCNQVT</sequence>